<organism evidence="5 6">
    <name type="scientific">Candidatus Corynebacterium avicola</name>
    <dbReference type="NCBI Taxonomy" id="2838527"/>
    <lineage>
        <taxon>Bacteria</taxon>
        <taxon>Bacillati</taxon>
        <taxon>Actinomycetota</taxon>
        <taxon>Actinomycetes</taxon>
        <taxon>Mycobacteriales</taxon>
        <taxon>Corynebacteriaceae</taxon>
        <taxon>Corynebacterium</taxon>
    </lineage>
</organism>
<evidence type="ECO:0000313" key="5">
    <source>
        <dbReference type="EMBL" id="HIW91779.1"/>
    </source>
</evidence>
<comment type="caution">
    <text evidence="5">The sequence shown here is derived from an EMBL/GenBank/DDBJ whole genome shotgun (WGS) entry which is preliminary data.</text>
</comment>
<dbReference type="InterPro" id="IPR013708">
    <property type="entry name" value="Shikimate_DH-bd_N"/>
</dbReference>
<feature type="domain" description="SDH C-terminal" evidence="4">
    <location>
        <begin position="279"/>
        <end position="309"/>
    </location>
</feature>
<dbReference type="InterPro" id="IPR046346">
    <property type="entry name" value="Aminoacid_DH-like_N_sf"/>
</dbReference>
<keyword evidence="5" id="KW-0560">Oxidoreductase</keyword>
<dbReference type="Pfam" id="PF08501">
    <property type="entry name" value="Shikimate_dh_N"/>
    <property type="match status" value="1"/>
</dbReference>
<dbReference type="InterPro" id="IPR036291">
    <property type="entry name" value="NAD(P)-bd_dom_sf"/>
</dbReference>
<reference evidence="5" key="1">
    <citation type="journal article" date="2021" name="PeerJ">
        <title>Extensive microbial diversity within the chicken gut microbiome revealed by metagenomics and culture.</title>
        <authorList>
            <person name="Gilroy R."/>
            <person name="Ravi A."/>
            <person name="Getino M."/>
            <person name="Pursley I."/>
            <person name="Horton D.L."/>
            <person name="Alikhan N.F."/>
            <person name="Baker D."/>
            <person name="Gharbi K."/>
            <person name="Hall N."/>
            <person name="Watson M."/>
            <person name="Adriaenssens E.M."/>
            <person name="Foster-Nyarko E."/>
            <person name="Jarju S."/>
            <person name="Secka A."/>
            <person name="Antonio M."/>
            <person name="Oren A."/>
            <person name="Chaudhuri R.R."/>
            <person name="La Ragione R."/>
            <person name="Hildebrand F."/>
            <person name="Pallen M.J."/>
        </authorList>
    </citation>
    <scope>NUCLEOTIDE SEQUENCE</scope>
    <source>
        <strain evidence="5">CHK32-1732</strain>
    </source>
</reference>
<accession>A0A9D1RQA0</accession>
<dbReference type="Pfam" id="PF18317">
    <property type="entry name" value="SDH_C"/>
    <property type="match status" value="1"/>
</dbReference>
<dbReference type="GO" id="GO:0009423">
    <property type="term" value="P:chorismate biosynthetic process"/>
    <property type="evidence" value="ECO:0007669"/>
    <property type="project" value="TreeGrafter"/>
</dbReference>
<dbReference type="GO" id="GO:0004764">
    <property type="term" value="F:shikimate 3-dehydrogenase (NADP+) activity"/>
    <property type="evidence" value="ECO:0007669"/>
    <property type="project" value="UniProtKB-EC"/>
</dbReference>
<proteinExistence type="predicted"/>
<keyword evidence="2" id="KW-0028">Amino-acid biosynthesis</keyword>
<evidence type="ECO:0000256" key="1">
    <source>
        <dbReference type="ARBA" id="ARBA00004871"/>
    </source>
</evidence>
<dbReference type="Gene3D" id="3.40.50.720">
    <property type="entry name" value="NAD(P)-binding Rossmann-like Domain"/>
    <property type="match status" value="1"/>
</dbReference>
<dbReference type="PANTHER" id="PTHR21089">
    <property type="entry name" value="SHIKIMATE DEHYDROGENASE"/>
    <property type="match status" value="1"/>
</dbReference>
<dbReference type="SUPFAM" id="SSF51735">
    <property type="entry name" value="NAD(P)-binding Rossmann-fold domains"/>
    <property type="match status" value="1"/>
</dbReference>
<dbReference type="GO" id="GO:0019632">
    <property type="term" value="P:shikimate metabolic process"/>
    <property type="evidence" value="ECO:0007669"/>
    <property type="project" value="TreeGrafter"/>
</dbReference>
<sequence length="315" mass="32346">MSTEITTLSEGSTAAEVYDVDGFLELAAAAEGPVCAVLGRPVEHSLSPVIHRGSAAELGVDPFTYVRVEAGEPREVRRLLATSPESVAGFSVTMPGKSAAHDLADEITDRAQRIGSANTLVPLGQGRWLADNTDVDGVASCLAHVAAETPGGVDSLAGGHGVVVGNGGTARPSVAALAAAGVASVTVLARSERALNLQSLVESYGMAFDWVRLDDPTVATVCSGADVLVTTVPAAGVDRESGLADAFARAAAVVDVIYDPYPTDVLSAAREAGRPVADGLLMLAGQGAEQFEAFTGVRPAVDDMYQLLRSYRGVE</sequence>
<gene>
    <name evidence="5" type="ORF">H9870_08980</name>
</gene>
<evidence type="ECO:0000259" key="3">
    <source>
        <dbReference type="Pfam" id="PF08501"/>
    </source>
</evidence>
<dbReference type="InterPro" id="IPR022893">
    <property type="entry name" value="Shikimate_DH_fam"/>
</dbReference>
<dbReference type="GO" id="GO:0050661">
    <property type="term" value="F:NADP binding"/>
    <property type="evidence" value="ECO:0007669"/>
    <property type="project" value="TreeGrafter"/>
</dbReference>
<dbReference type="GO" id="GO:0005829">
    <property type="term" value="C:cytosol"/>
    <property type="evidence" value="ECO:0007669"/>
    <property type="project" value="TreeGrafter"/>
</dbReference>
<feature type="domain" description="Shikimate dehydrogenase substrate binding N-terminal" evidence="3">
    <location>
        <begin position="37"/>
        <end position="120"/>
    </location>
</feature>
<dbReference type="EMBL" id="DXGC01000076">
    <property type="protein sequence ID" value="HIW91779.1"/>
    <property type="molecule type" value="Genomic_DNA"/>
</dbReference>
<dbReference type="InterPro" id="IPR041121">
    <property type="entry name" value="SDH_C"/>
</dbReference>
<dbReference type="GO" id="GO:0009073">
    <property type="term" value="P:aromatic amino acid family biosynthetic process"/>
    <property type="evidence" value="ECO:0007669"/>
    <property type="project" value="UniProtKB-KW"/>
</dbReference>
<dbReference type="EC" id="1.1.1.25" evidence="5"/>
<reference evidence="5" key="2">
    <citation type="submission" date="2021-04" db="EMBL/GenBank/DDBJ databases">
        <authorList>
            <person name="Gilroy R."/>
        </authorList>
    </citation>
    <scope>NUCLEOTIDE SEQUENCE</scope>
    <source>
        <strain evidence="5">CHK32-1732</strain>
    </source>
</reference>
<comment type="pathway">
    <text evidence="1">Metabolic intermediate biosynthesis; chorismate biosynthesis; chorismate from D-erythrose 4-phosphate and phosphoenolpyruvate: step 4/7.</text>
</comment>
<evidence type="ECO:0000313" key="6">
    <source>
        <dbReference type="Proteomes" id="UP000824190"/>
    </source>
</evidence>
<keyword evidence="2" id="KW-0057">Aromatic amino acid biosynthesis</keyword>
<dbReference type="Gene3D" id="3.40.50.10860">
    <property type="entry name" value="Leucine Dehydrogenase, chain A, domain 1"/>
    <property type="match status" value="1"/>
</dbReference>
<dbReference type="NCBIfam" id="NF001311">
    <property type="entry name" value="PRK00258.1-3"/>
    <property type="match status" value="1"/>
</dbReference>
<dbReference type="PANTHER" id="PTHR21089:SF1">
    <property type="entry name" value="BIFUNCTIONAL 3-DEHYDROQUINATE DEHYDRATASE_SHIKIMATE DEHYDROGENASE, CHLOROPLASTIC"/>
    <property type="match status" value="1"/>
</dbReference>
<dbReference type="Proteomes" id="UP000824190">
    <property type="component" value="Unassembled WGS sequence"/>
</dbReference>
<evidence type="ECO:0000256" key="2">
    <source>
        <dbReference type="ARBA" id="ARBA00023141"/>
    </source>
</evidence>
<evidence type="ECO:0000259" key="4">
    <source>
        <dbReference type="Pfam" id="PF18317"/>
    </source>
</evidence>
<protein>
    <submittedName>
        <fullName evidence="5">Shikimate dehydrogenase</fullName>
        <ecNumber evidence="5">1.1.1.25</ecNumber>
    </submittedName>
</protein>
<name>A0A9D1RQA0_9CORY</name>
<dbReference type="SUPFAM" id="SSF53223">
    <property type="entry name" value="Aminoacid dehydrogenase-like, N-terminal domain"/>
    <property type="match status" value="1"/>
</dbReference>
<dbReference type="AlphaFoldDB" id="A0A9D1RQA0"/>